<sequence length="175" mass="20013">MTEIETLTLQTESAYAWTNKLLNSIPFEKWDTLPDVLETTVTWQVGHLIMSHYFHTAMVIVGHQMDILKQVPLKEYDAMFTEASPIISIGKTNAETLFGQLNLVQQKSLSIIKSLPIEALTSKLEPTPTPHPVATTKFESLDWNIKHTMYHCGQIGILKRVVDERYDFGLRRVEK</sequence>
<accession>A0ABS1L1T3</accession>
<dbReference type="EMBL" id="JAERRB010000016">
    <property type="protein sequence ID" value="MBL0745467.1"/>
    <property type="molecule type" value="Genomic_DNA"/>
</dbReference>
<dbReference type="Gene3D" id="1.20.120.450">
    <property type="entry name" value="dinb family like domain"/>
    <property type="match status" value="1"/>
</dbReference>
<evidence type="ECO:0000313" key="2">
    <source>
        <dbReference type="EMBL" id="MBL0745467.1"/>
    </source>
</evidence>
<dbReference type="InterPro" id="IPR034660">
    <property type="entry name" value="DinB/YfiT-like"/>
</dbReference>
<keyword evidence="3" id="KW-1185">Reference proteome</keyword>
<feature type="domain" description="DinB-like" evidence="1">
    <location>
        <begin position="10"/>
        <end position="155"/>
    </location>
</feature>
<evidence type="ECO:0000313" key="3">
    <source>
        <dbReference type="Proteomes" id="UP000613030"/>
    </source>
</evidence>
<comment type="caution">
    <text evidence="2">The sequence shown here is derived from an EMBL/GenBank/DDBJ whole genome shotgun (WGS) entry which is preliminary data.</text>
</comment>
<dbReference type="RefSeq" id="WP_202015908.1">
    <property type="nucleotide sequence ID" value="NZ_JAERRB010000016.1"/>
</dbReference>
<dbReference type="SUPFAM" id="SSF109854">
    <property type="entry name" value="DinB/YfiT-like putative metalloenzymes"/>
    <property type="match status" value="1"/>
</dbReference>
<organism evidence="2 3">
    <name type="scientific">Chryseolinea lacunae</name>
    <dbReference type="NCBI Taxonomy" id="2801331"/>
    <lineage>
        <taxon>Bacteria</taxon>
        <taxon>Pseudomonadati</taxon>
        <taxon>Bacteroidota</taxon>
        <taxon>Cytophagia</taxon>
        <taxon>Cytophagales</taxon>
        <taxon>Fulvivirgaceae</taxon>
        <taxon>Chryseolinea</taxon>
    </lineage>
</organism>
<proteinExistence type="predicted"/>
<protein>
    <submittedName>
        <fullName evidence="2">DinB family protein</fullName>
    </submittedName>
</protein>
<evidence type="ECO:0000259" key="1">
    <source>
        <dbReference type="Pfam" id="PF12867"/>
    </source>
</evidence>
<name>A0ABS1L1T3_9BACT</name>
<dbReference type="Pfam" id="PF12867">
    <property type="entry name" value="DinB_2"/>
    <property type="match status" value="1"/>
</dbReference>
<gene>
    <name evidence="2" type="ORF">JI741_29820</name>
</gene>
<dbReference type="InterPro" id="IPR024775">
    <property type="entry name" value="DinB-like"/>
</dbReference>
<reference evidence="2 3" key="1">
    <citation type="submission" date="2021-01" db="EMBL/GenBank/DDBJ databases">
        <title>Chryseolinea sp. Jin1 Genome sequencing and assembly.</title>
        <authorList>
            <person name="Kim I."/>
        </authorList>
    </citation>
    <scope>NUCLEOTIDE SEQUENCE [LARGE SCALE GENOMIC DNA]</scope>
    <source>
        <strain evidence="2 3">Jin1</strain>
    </source>
</reference>
<dbReference type="Proteomes" id="UP000613030">
    <property type="component" value="Unassembled WGS sequence"/>
</dbReference>